<feature type="domain" description="N-acetyltransferase" evidence="1">
    <location>
        <begin position="11"/>
        <end position="155"/>
    </location>
</feature>
<proteinExistence type="predicted"/>
<protein>
    <submittedName>
        <fullName evidence="2">Putative GNAT superfamily acetyltransferase</fullName>
    </submittedName>
</protein>
<sequence>MVTEHLVETSLEIRTLKQIDELEKIQELEKIVWGMSEVVPTHQTLTAVKNGGLVLGAYYDEKLVGFQYSFAGFNGKEVYLCSHMLAIHPEFRHLGIGEKLKRAQREEALKLGYQLITWTYDPLESVNAYLNIGKLGAITSTYILNAYGEMNDSLNQGLPSDRFFVEWWLNDIHVSQKSKGIRFDERNFNSKYVLIEWKVNDIGLPIATSIHLSLDQHHGYLFVPIPSKFQQLKHLDLQLATDWRMKTREVFTYYFEKGWAVTDFFKLSSDDQKGVNFYVLTKRGENRGI</sequence>
<dbReference type="GO" id="GO:0016747">
    <property type="term" value="F:acyltransferase activity, transferring groups other than amino-acyl groups"/>
    <property type="evidence" value="ECO:0007669"/>
    <property type="project" value="InterPro"/>
</dbReference>
<organism evidence="2 3">
    <name type="scientific">Tepidibacillus fermentans</name>
    <dbReference type="NCBI Taxonomy" id="1281767"/>
    <lineage>
        <taxon>Bacteria</taxon>
        <taxon>Bacillati</taxon>
        <taxon>Bacillota</taxon>
        <taxon>Bacilli</taxon>
        <taxon>Bacillales</taxon>
        <taxon>Bacillaceae</taxon>
        <taxon>Tepidibacillus</taxon>
    </lineage>
</organism>
<dbReference type="EMBL" id="SMAB01000009">
    <property type="protein sequence ID" value="TCS82507.1"/>
    <property type="molecule type" value="Genomic_DNA"/>
</dbReference>
<keyword evidence="2" id="KW-0808">Transferase</keyword>
<reference evidence="2 3" key="1">
    <citation type="submission" date="2019-03" db="EMBL/GenBank/DDBJ databases">
        <title>Genomic Encyclopedia of Type Strains, Phase IV (KMG-IV): sequencing the most valuable type-strain genomes for metagenomic binning, comparative biology and taxonomic classification.</title>
        <authorList>
            <person name="Goeker M."/>
        </authorList>
    </citation>
    <scope>NUCLEOTIDE SEQUENCE [LARGE SCALE GENOMIC DNA]</scope>
    <source>
        <strain evidence="2 3">DSM 23802</strain>
    </source>
</reference>
<dbReference type="OrthoDB" id="9797990at2"/>
<dbReference type="Proteomes" id="UP000295788">
    <property type="component" value="Unassembled WGS sequence"/>
</dbReference>
<dbReference type="InterPro" id="IPR000182">
    <property type="entry name" value="GNAT_dom"/>
</dbReference>
<keyword evidence="3" id="KW-1185">Reference proteome</keyword>
<dbReference type="PROSITE" id="PS51186">
    <property type="entry name" value="GNAT"/>
    <property type="match status" value="1"/>
</dbReference>
<dbReference type="PANTHER" id="PTHR41700:SF1">
    <property type="entry name" value="N-ACETYLTRANSFERASE DOMAIN-CONTAINING PROTEIN"/>
    <property type="match status" value="1"/>
</dbReference>
<gene>
    <name evidence="2" type="ORF">EDD72_10977</name>
</gene>
<comment type="caution">
    <text evidence="2">The sequence shown here is derived from an EMBL/GenBank/DDBJ whole genome shotgun (WGS) entry which is preliminary data.</text>
</comment>
<dbReference type="SUPFAM" id="SSF55729">
    <property type="entry name" value="Acyl-CoA N-acyltransferases (Nat)"/>
    <property type="match status" value="1"/>
</dbReference>
<dbReference type="Gene3D" id="3.40.630.30">
    <property type="match status" value="1"/>
</dbReference>
<dbReference type="InterPro" id="IPR016181">
    <property type="entry name" value="Acyl_CoA_acyltransferase"/>
</dbReference>
<evidence type="ECO:0000313" key="3">
    <source>
        <dbReference type="Proteomes" id="UP000295788"/>
    </source>
</evidence>
<dbReference type="InterPro" id="IPR038764">
    <property type="entry name" value="GNAT_N_AcTrfase_prd"/>
</dbReference>
<evidence type="ECO:0000313" key="2">
    <source>
        <dbReference type="EMBL" id="TCS82507.1"/>
    </source>
</evidence>
<accession>A0A4R3KGN6</accession>
<dbReference type="CDD" id="cd04301">
    <property type="entry name" value="NAT_SF"/>
    <property type="match status" value="1"/>
</dbReference>
<dbReference type="PANTHER" id="PTHR41700">
    <property type="entry name" value="GCN5-RELATED N-ACETYLTRANSFERASE"/>
    <property type="match status" value="1"/>
</dbReference>
<evidence type="ECO:0000259" key="1">
    <source>
        <dbReference type="PROSITE" id="PS51186"/>
    </source>
</evidence>
<dbReference type="AlphaFoldDB" id="A0A4R3KGN6"/>
<name>A0A4R3KGN6_9BACI</name>
<dbReference type="Pfam" id="PF00583">
    <property type="entry name" value="Acetyltransf_1"/>
    <property type="match status" value="1"/>
</dbReference>